<keyword evidence="5 8" id="KW-0378">Hydrolase</keyword>
<evidence type="ECO:0000256" key="1">
    <source>
        <dbReference type="ARBA" id="ARBA00001412"/>
    </source>
</evidence>
<keyword evidence="6 8" id="KW-0326">Glycosidase</keyword>
<dbReference type="Gene3D" id="2.60.120.260">
    <property type="entry name" value="Galactose-binding domain-like"/>
    <property type="match status" value="1"/>
</dbReference>
<evidence type="ECO:0000259" key="9">
    <source>
        <dbReference type="SMART" id="SM01038"/>
    </source>
</evidence>
<dbReference type="InterPro" id="IPR008979">
    <property type="entry name" value="Galactose-bd-like_sf"/>
</dbReference>
<dbReference type="GO" id="GO:0005990">
    <property type="term" value="P:lactose catabolic process"/>
    <property type="evidence" value="ECO:0007669"/>
    <property type="project" value="TreeGrafter"/>
</dbReference>
<dbReference type="SUPFAM" id="SSF51445">
    <property type="entry name" value="(Trans)glycosidases"/>
    <property type="match status" value="1"/>
</dbReference>
<dbReference type="InterPro" id="IPR036156">
    <property type="entry name" value="Beta-gal/glucu_dom_sf"/>
</dbReference>
<dbReference type="InterPro" id="IPR006104">
    <property type="entry name" value="Glyco_hydro_2_N"/>
</dbReference>
<dbReference type="SUPFAM" id="SSF49303">
    <property type="entry name" value="beta-Galactosidase/glucuronidase domain"/>
    <property type="match status" value="2"/>
</dbReference>
<dbReference type="InterPro" id="IPR050347">
    <property type="entry name" value="Bact_Beta-galactosidase"/>
</dbReference>
<dbReference type="SUPFAM" id="SSF49785">
    <property type="entry name" value="Galactose-binding domain-like"/>
    <property type="match status" value="1"/>
</dbReference>
<sequence length="996" mass="111399">MDFSLEWLFDPEVFCVNRLPAAARLPLRDGDGKPMEQTLDGKWKFMFAQSPAQAPANPSARENDITGWDDIIVPGAIQLQGGGKWGLPQYVNTQYPWDGLEQVELGKVPQANPVGTYVRDFTVPPEWEGPIHVRFDGAETAIAVYCNGKFIGYSEDSFTPSEFDLTMHIERGAVNRLAVQVFRYSTASWLEDQDFWRFSGIFRSVWLTTQARTHLADVFLHPELSEDNADGTLRAEVKIGGELTGRLQMDIGIFCVEVPIQSREMTLSIDVPTPLLWSAEQPNLYNVALRVLTHDGSVIEQTELKAGFRRISIEDGVMKLNGKRLVLKGVNRHEWNCGRGRSVTMDDMKSDILAMKRANINAVRTCHYPNRTEWYDLCDEYGLYVIDETNLETHGTWSWLPRNEMYRAIPASRPEWKNAVLDRAKSMVERDKNHPSIVMWSCGNESGGGEDIYLMSQWMRERDPSRPVHYEGVFQDRSYPGTSDVESQMYTSAAKVQEFIEKMPGGREKPFMLCEFAHAMGNSCGAVHKYMELLDRYPNYLGHFVWDWIDQCLLAKSPTGEEYLAYGGDFGDRPNDGTFCANGLLFADRKPTPKLFEIAALYQNFVIEPSRYDVRIVNKSMDTDLSAYTLRAELHKAGRVLESREMNGAAAPGEETRIPLPFVVPEEPGEYTVTVTVRLKSDTPWAPAGSPVAQGQCVLETKKQPQTCLFPMRVVEGDNNIGVIGGNFQVLFQKSNGTMISYQWKGEELLLAAPRLNFWRAPTDNDLGSGEPFEKGIWRSAGAYAKCLSCGVSGDQLRADVTMVFALPTPEKDTVTVVYSVTGDGMVETSLTWNGGEAEVPEFGMLFTLPHSLSHVSYYGRGPHENYCDRMTGALLGLWQFEAKDNMTPYHHPQECGNRTGVRMAAVTADEGASFVLRAEAENAVDFSVLPYTPDEVEAARHPYALPPVTKTIVRISGGQTGVGGDDSWGAKVHEEYRCRLHTGDVVRFAFGGAGK</sequence>
<dbReference type="PROSITE" id="PS00719">
    <property type="entry name" value="GLYCOSYL_HYDROL_F2_1"/>
    <property type="match status" value="1"/>
</dbReference>
<proteinExistence type="inferred from homology"/>
<reference evidence="10" key="1">
    <citation type="journal article" date="2021" name="PeerJ">
        <title>Extensive microbial diversity within the chicken gut microbiome revealed by metagenomics and culture.</title>
        <authorList>
            <person name="Gilroy R."/>
            <person name="Ravi A."/>
            <person name="Getino M."/>
            <person name="Pursley I."/>
            <person name="Horton D.L."/>
            <person name="Alikhan N.F."/>
            <person name="Baker D."/>
            <person name="Gharbi K."/>
            <person name="Hall N."/>
            <person name="Watson M."/>
            <person name="Adriaenssens E.M."/>
            <person name="Foster-Nyarko E."/>
            <person name="Jarju S."/>
            <person name="Secka A."/>
            <person name="Antonio M."/>
            <person name="Oren A."/>
            <person name="Chaudhuri R.R."/>
            <person name="La Ragione R."/>
            <person name="Hildebrand F."/>
            <person name="Pallen M.J."/>
        </authorList>
    </citation>
    <scope>NUCLEOTIDE SEQUENCE</scope>
    <source>
        <strain evidence="10">ChiBcec8-14828</strain>
    </source>
</reference>
<evidence type="ECO:0000256" key="8">
    <source>
        <dbReference type="RuleBase" id="RU361154"/>
    </source>
</evidence>
<dbReference type="Pfam" id="PF00703">
    <property type="entry name" value="Glyco_hydro_2"/>
    <property type="match status" value="1"/>
</dbReference>
<evidence type="ECO:0000313" key="11">
    <source>
        <dbReference type="Proteomes" id="UP000824209"/>
    </source>
</evidence>
<dbReference type="EC" id="3.2.1.23" evidence="3 8"/>
<dbReference type="SMART" id="SM01038">
    <property type="entry name" value="Bgal_small_N"/>
    <property type="match status" value="1"/>
</dbReference>
<evidence type="ECO:0000256" key="2">
    <source>
        <dbReference type="ARBA" id="ARBA00007401"/>
    </source>
</evidence>
<dbReference type="Gene3D" id="2.60.40.10">
    <property type="entry name" value="Immunoglobulins"/>
    <property type="match status" value="2"/>
</dbReference>
<evidence type="ECO:0000256" key="3">
    <source>
        <dbReference type="ARBA" id="ARBA00012756"/>
    </source>
</evidence>
<dbReference type="GO" id="GO:0004565">
    <property type="term" value="F:beta-galactosidase activity"/>
    <property type="evidence" value="ECO:0007669"/>
    <property type="project" value="UniProtKB-EC"/>
</dbReference>
<dbReference type="Gene3D" id="2.70.98.10">
    <property type="match status" value="1"/>
</dbReference>
<comment type="catalytic activity">
    <reaction evidence="1 8">
        <text>Hydrolysis of terminal non-reducing beta-D-galactose residues in beta-D-galactosides.</text>
        <dbReference type="EC" id="3.2.1.23"/>
    </reaction>
</comment>
<protein>
    <recommendedName>
        <fullName evidence="4 8">Beta-galactosidase</fullName>
        <ecNumber evidence="3 8">3.2.1.23</ecNumber>
    </recommendedName>
    <alternativeName>
        <fullName evidence="7 8">Lactase</fullName>
    </alternativeName>
</protein>
<dbReference type="GO" id="GO:0009341">
    <property type="term" value="C:beta-galactosidase complex"/>
    <property type="evidence" value="ECO:0007669"/>
    <property type="project" value="InterPro"/>
</dbReference>
<evidence type="ECO:0000256" key="6">
    <source>
        <dbReference type="ARBA" id="ARBA00023295"/>
    </source>
</evidence>
<evidence type="ECO:0000313" key="10">
    <source>
        <dbReference type="EMBL" id="HJB40511.1"/>
    </source>
</evidence>
<dbReference type="GO" id="GO:0030246">
    <property type="term" value="F:carbohydrate binding"/>
    <property type="evidence" value="ECO:0007669"/>
    <property type="project" value="InterPro"/>
</dbReference>
<dbReference type="Pfam" id="PF02836">
    <property type="entry name" value="Glyco_hydro_2_C"/>
    <property type="match status" value="1"/>
</dbReference>
<dbReference type="InterPro" id="IPR011013">
    <property type="entry name" value="Gal_mutarotase_sf_dom"/>
</dbReference>
<dbReference type="Gene3D" id="3.20.20.80">
    <property type="entry name" value="Glycosidases"/>
    <property type="match status" value="1"/>
</dbReference>
<dbReference type="InterPro" id="IPR013783">
    <property type="entry name" value="Ig-like_fold"/>
</dbReference>
<organism evidence="10 11">
    <name type="scientific">Candidatus Ruthenibacterium avium</name>
    <dbReference type="NCBI Taxonomy" id="2838751"/>
    <lineage>
        <taxon>Bacteria</taxon>
        <taxon>Bacillati</taxon>
        <taxon>Bacillota</taxon>
        <taxon>Clostridia</taxon>
        <taxon>Eubacteriales</taxon>
        <taxon>Oscillospiraceae</taxon>
        <taxon>Ruthenibacterium</taxon>
    </lineage>
</organism>
<dbReference type="Proteomes" id="UP000824209">
    <property type="component" value="Unassembled WGS sequence"/>
</dbReference>
<dbReference type="InterPro" id="IPR017853">
    <property type="entry name" value="GH"/>
</dbReference>
<evidence type="ECO:0000256" key="7">
    <source>
        <dbReference type="ARBA" id="ARBA00032230"/>
    </source>
</evidence>
<dbReference type="AlphaFoldDB" id="A0A9D2M310"/>
<accession>A0A9D2M310</accession>
<dbReference type="EMBL" id="DWYA01000078">
    <property type="protein sequence ID" value="HJB40511.1"/>
    <property type="molecule type" value="Genomic_DNA"/>
</dbReference>
<dbReference type="Pfam" id="PF02929">
    <property type="entry name" value="Bgal_small_N"/>
    <property type="match status" value="1"/>
</dbReference>
<dbReference type="InterPro" id="IPR032312">
    <property type="entry name" value="LacZ_4"/>
</dbReference>
<evidence type="ECO:0000256" key="4">
    <source>
        <dbReference type="ARBA" id="ARBA00013303"/>
    </source>
</evidence>
<dbReference type="SUPFAM" id="SSF74650">
    <property type="entry name" value="Galactose mutarotase-like"/>
    <property type="match status" value="1"/>
</dbReference>
<feature type="domain" description="Beta galactosidase small chain/" evidence="9">
    <location>
        <begin position="722"/>
        <end position="992"/>
    </location>
</feature>
<dbReference type="InterPro" id="IPR006102">
    <property type="entry name" value="Ig-like_GH2"/>
</dbReference>
<evidence type="ECO:0000256" key="5">
    <source>
        <dbReference type="ARBA" id="ARBA00022801"/>
    </source>
</evidence>
<reference evidence="10" key="2">
    <citation type="submission" date="2021-04" db="EMBL/GenBank/DDBJ databases">
        <authorList>
            <person name="Gilroy R."/>
        </authorList>
    </citation>
    <scope>NUCLEOTIDE SEQUENCE</scope>
    <source>
        <strain evidence="10">ChiBcec8-14828</strain>
    </source>
</reference>
<dbReference type="InterPro" id="IPR006101">
    <property type="entry name" value="Glyco_hydro_2"/>
</dbReference>
<comment type="caution">
    <text evidence="10">The sequence shown here is derived from an EMBL/GenBank/DDBJ whole genome shotgun (WGS) entry which is preliminary data.</text>
</comment>
<dbReference type="PROSITE" id="PS00608">
    <property type="entry name" value="GLYCOSYL_HYDROL_F2_2"/>
    <property type="match status" value="1"/>
</dbReference>
<dbReference type="Pfam" id="PF02837">
    <property type="entry name" value="Glyco_hydro_2_N"/>
    <property type="match status" value="1"/>
</dbReference>
<dbReference type="PANTHER" id="PTHR46323:SF2">
    <property type="entry name" value="BETA-GALACTOSIDASE"/>
    <property type="match status" value="1"/>
</dbReference>
<dbReference type="PANTHER" id="PTHR46323">
    <property type="entry name" value="BETA-GALACTOSIDASE"/>
    <property type="match status" value="1"/>
</dbReference>
<dbReference type="InterPro" id="IPR006103">
    <property type="entry name" value="Glyco_hydro_2_cat"/>
</dbReference>
<gene>
    <name evidence="10" type="ORF">H9943_08970</name>
</gene>
<dbReference type="InterPro" id="IPR014718">
    <property type="entry name" value="GH-type_carb-bd"/>
</dbReference>
<dbReference type="InterPro" id="IPR023230">
    <property type="entry name" value="Glyco_hydro_2_CS"/>
</dbReference>
<dbReference type="InterPro" id="IPR023232">
    <property type="entry name" value="Glyco_hydro_2_AS"/>
</dbReference>
<dbReference type="Pfam" id="PF16353">
    <property type="entry name" value="LacZ_4"/>
    <property type="match status" value="1"/>
</dbReference>
<dbReference type="InterPro" id="IPR004199">
    <property type="entry name" value="B-gal_small/dom_5"/>
</dbReference>
<dbReference type="PRINTS" id="PR00132">
    <property type="entry name" value="GLHYDRLASE2"/>
</dbReference>
<comment type="similarity">
    <text evidence="2 8">Belongs to the glycosyl hydrolase 2 family.</text>
</comment>
<name>A0A9D2M310_9FIRM</name>